<comment type="function">
    <text evidence="5">NAD-dependent protein deacetylase which modulates the activities of several enzymes which are inactive in their acetylated form.</text>
</comment>
<dbReference type="InterPro" id="IPR026587">
    <property type="entry name" value="Sirtuin_class_II"/>
</dbReference>
<evidence type="ECO:0000256" key="1">
    <source>
        <dbReference type="ARBA" id="ARBA00022679"/>
    </source>
</evidence>
<dbReference type="PANTHER" id="PTHR11085">
    <property type="entry name" value="NAD-DEPENDENT PROTEIN DEACYLASE SIRTUIN-5, MITOCHONDRIAL-RELATED"/>
    <property type="match status" value="1"/>
</dbReference>
<dbReference type="SUPFAM" id="SSF52467">
    <property type="entry name" value="DHS-like NAD/FAD-binding domain"/>
    <property type="match status" value="1"/>
</dbReference>
<dbReference type="Proteomes" id="UP000562492">
    <property type="component" value="Unassembled WGS sequence"/>
</dbReference>
<sequence>MSTTSSTLSSCTLQDLTAVLARHHRWTVLTGAGISTGSGIPDYRDEHGAWKRPAPVNFQDFMAHAATRQRYWARSLAGWPVFSQARPNLAHRALAQLEQAGFVQATITQNVDGLHQQAGSRNVVDLHGRLDEVICMGCGTTSARATFQHALVAANPNWHHHNAPVAPDGDADLSGVDFSAFSVPPCPVCGGILKPHVVFYGENVPLARKQYALEQLSASRALLVIGSSLMVYSGLRFVHAAKQLGLPVAAINLGATRADAELDFKLRAPCDESLAQLSAALKAPVGSHGL</sequence>
<comment type="cofactor">
    <cofactor evidence="5">
        <name>Zn(2+)</name>
        <dbReference type="ChEBI" id="CHEBI:29105"/>
    </cofactor>
    <text evidence="5">Binds 1 zinc ion per subunit.</text>
</comment>
<accession>A0ABR6RED9</accession>
<comment type="subcellular location">
    <subcellularLocation>
        <location evidence="5">Cytoplasm</location>
    </subcellularLocation>
</comment>
<dbReference type="InterPro" id="IPR026591">
    <property type="entry name" value="Sirtuin_cat_small_dom_sf"/>
</dbReference>
<feature type="binding site" evidence="5">
    <location>
        <position position="270"/>
    </location>
    <ligand>
        <name>NAD(+)</name>
        <dbReference type="ChEBI" id="CHEBI:57540"/>
    </ligand>
</feature>
<feature type="binding site" evidence="5">
    <location>
        <begin position="252"/>
        <end position="254"/>
    </location>
    <ligand>
        <name>NAD(+)</name>
        <dbReference type="ChEBI" id="CHEBI:57540"/>
    </ligand>
</feature>
<keyword evidence="3 5" id="KW-0862">Zinc</keyword>
<dbReference type="InterPro" id="IPR050134">
    <property type="entry name" value="NAD-dep_sirtuin_deacylases"/>
</dbReference>
<dbReference type="Gene3D" id="3.40.50.1220">
    <property type="entry name" value="TPP-binding domain"/>
    <property type="match status" value="1"/>
</dbReference>
<dbReference type="InterPro" id="IPR026590">
    <property type="entry name" value="Ssirtuin_cat_dom"/>
</dbReference>
<dbReference type="PANTHER" id="PTHR11085:SF10">
    <property type="entry name" value="NAD-DEPENDENT PROTEIN DEACYLASE SIRTUIN-5, MITOCHONDRIAL-RELATED"/>
    <property type="match status" value="1"/>
</dbReference>
<evidence type="ECO:0000256" key="2">
    <source>
        <dbReference type="ARBA" id="ARBA00022723"/>
    </source>
</evidence>
<feature type="binding site" evidence="5 6">
    <location>
        <position position="135"/>
    </location>
    <ligand>
        <name>Zn(2+)</name>
        <dbReference type="ChEBI" id="CHEBI:29105"/>
    </ligand>
</feature>
<feature type="active site" description="Proton acceptor" evidence="5 6">
    <location>
        <position position="127"/>
    </location>
</feature>
<evidence type="ECO:0000313" key="8">
    <source>
        <dbReference type="EMBL" id="MBB6577520.1"/>
    </source>
</evidence>
<evidence type="ECO:0000256" key="5">
    <source>
        <dbReference type="HAMAP-Rule" id="MF_01967"/>
    </source>
</evidence>
<comment type="catalytic activity">
    <reaction evidence="5">
        <text>N(6)-acetyl-L-lysyl-[protein] + NAD(+) + H2O = 2''-O-acetyl-ADP-D-ribose + nicotinamide + L-lysyl-[protein]</text>
        <dbReference type="Rhea" id="RHEA:43636"/>
        <dbReference type="Rhea" id="RHEA-COMP:9752"/>
        <dbReference type="Rhea" id="RHEA-COMP:10731"/>
        <dbReference type="ChEBI" id="CHEBI:15377"/>
        <dbReference type="ChEBI" id="CHEBI:17154"/>
        <dbReference type="ChEBI" id="CHEBI:29969"/>
        <dbReference type="ChEBI" id="CHEBI:57540"/>
        <dbReference type="ChEBI" id="CHEBI:61930"/>
        <dbReference type="ChEBI" id="CHEBI:83767"/>
        <dbReference type="EC" id="2.3.1.286"/>
    </reaction>
</comment>
<name>A0ABR6RED9_9BURK</name>
<dbReference type="NCBIfam" id="NF003738">
    <property type="entry name" value="PRK05333.1"/>
    <property type="match status" value="1"/>
</dbReference>
<keyword evidence="2 5" id="KW-0479">Metal-binding</keyword>
<protein>
    <recommendedName>
        <fullName evidence="5">NAD-dependent protein deacetylase</fullName>
        <ecNumber evidence="5">2.3.1.286</ecNumber>
    </recommendedName>
    <alternativeName>
        <fullName evidence="5">Regulatory protein SIR2 homolog</fullName>
    </alternativeName>
</protein>
<feature type="binding site" evidence="5 6">
    <location>
        <position position="189"/>
    </location>
    <ligand>
        <name>Zn(2+)</name>
        <dbReference type="ChEBI" id="CHEBI:29105"/>
    </ligand>
</feature>
<dbReference type="HAMAP" id="MF_01967">
    <property type="entry name" value="Sirtuin_ClassII"/>
    <property type="match status" value="1"/>
</dbReference>
<reference evidence="8 9" key="1">
    <citation type="submission" date="2020-08" db="EMBL/GenBank/DDBJ databases">
        <title>Functional genomics of gut bacteria from endangered species of beetles.</title>
        <authorList>
            <person name="Carlos-Shanley C."/>
        </authorList>
    </citation>
    <scope>NUCLEOTIDE SEQUENCE [LARGE SCALE GENOMIC DNA]</scope>
    <source>
        <strain evidence="8 9">S00124</strain>
    </source>
</reference>
<feature type="binding site" evidence="5">
    <location>
        <begin position="109"/>
        <end position="112"/>
    </location>
    <ligand>
        <name>NAD(+)</name>
        <dbReference type="ChEBI" id="CHEBI:57540"/>
    </ligand>
</feature>
<dbReference type="Gene3D" id="3.30.1600.10">
    <property type="entry name" value="SIR2/SIRT2 'Small Domain"/>
    <property type="match status" value="1"/>
</dbReference>
<dbReference type="RefSeq" id="WP_184707049.1">
    <property type="nucleotide sequence ID" value="NZ_JACHKZ010000007.1"/>
</dbReference>
<dbReference type="EC" id="2.3.1.286" evidence="5"/>
<organism evidence="8 9">
    <name type="scientific">Comamonas odontotermitis</name>
    <dbReference type="NCBI Taxonomy" id="379895"/>
    <lineage>
        <taxon>Bacteria</taxon>
        <taxon>Pseudomonadati</taxon>
        <taxon>Pseudomonadota</taxon>
        <taxon>Betaproteobacteria</taxon>
        <taxon>Burkholderiales</taxon>
        <taxon>Comamonadaceae</taxon>
        <taxon>Comamonas</taxon>
    </lineage>
</organism>
<dbReference type="PROSITE" id="PS50305">
    <property type="entry name" value="SIRTUIN"/>
    <property type="match status" value="1"/>
</dbReference>
<comment type="caution">
    <text evidence="8">The sequence shown here is derived from an EMBL/GenBank/DDBJ whole genome shotgun (WGS) entry which is preliminary data.</text>
</comment>
<gene>
    <name evidence="5" type="primary">cobB</name>
    <name evidence="8" type="ORF">HNP33_001576</name>
</gene>
<evidence type="ECO:0000256" key="4">
    <source>
        <dbReference type="ARBA" id="ARBA00023027"/>
    </source>
</evidence>
<feature type="binding site" evidence="5 6">
    <location>
        <position position="138"/>
    </location>
    <ligand>
        <name>Zn(2+)</name>
        <dbReference type="ChEBI" id="CHEBI:29105"/>
    </ligand>
</feature>
<feature type="binding site" evidence="5">
    <location>
        <begin position="226"/>
        <end position="228"/>
    </location>
    <ligand>
        <name>NAD(+)</name>
        <dbReference type="ChEBI" id="CHEBI:57540"/>
    </ligand>
</feature>
<evidence type="ECO:0000259" key="7">
    <source>
        <dbReference type="PROSITE" id="PS50305"/>
    </source>
</evidence>
<evidence type="ECO:0000256" key="3">
    <source>
        <dbReference type="ARBA" id="ARBA00022833"/>
    </source>
</evidence>
<keyword evidence="1 5" id="KW-0808">Transferase</keyword>
<keyword evidence="9" id="KW-1185">Reference proteome</keyword>
<dbReference type="InterPro" id="IPR003000">
    <property type="entry name" value="Sirtuin"/>
</dbReference>
<feature type="domain" description="Deacetylase sirtuin-type" evidence="7">
    <location>
        <begin position="6"/>
        <end position="284"/>
    </location>
</feature>
<dbReference type="InterPro" id="IPR029035">
    <property type="entry name" value="DHS-like_NAD/FAD-binding_dom"/>
</dbReference>
<keyword evidence="4 5" id="KW-0520">NAD</keyword>
<feature type="binding site" evidence="5 6">
    <location>
        <position position="186"/>
    </location>
    <ligand>
        <name>Zn(2+)</name>
        <dbReference type="ChEBI" id="CHEBI:29105"/>
    </ligand>
</feature>
<dbReference type="EMBL" id="JACHKZ010000007">
    <property type="protein sequence ID" value="MBB6577520.1"/>
    <property type="molecule type" value="Genomic_DNA"/>
</dbReference>
<proteinExistence type="inferred from homology"/>
<evidence type="ECO:0000256" key="6">
    <source>
        <dbReference type="PROSITE-ProRule" id="PRU00236"/>
    </source>
</evidence>
<comment type="caution">
    <text evidence="5">Lacks conserved residue(s) required for the propagation of feature annotation.</text>
</comment>
<comment type="similarity">
    <text evidence="5">Belongs to the sirtuin family. Class II subfamily.</text>
</comment>
<dbReference type="Pfam" id="PF02146">
    <property type="entry name" value="SIR2"/>
    <property type="match status" value="1"/>
</dbReference>
<keyword evidence="5" id="KW-0963">Cytoplasm</keyword>
<evidence type="ECO:0000313" key="9">
    <source>
        <dbReference type="Proteomes" id="UP000562492"/>
    </source>
</evidence>